<evidence type="ECO:0000256" key="10">
    <source>
        <dbReference type="ARBA" id="ARBA00022777"/>
    </source>
</evidence>
<organism evidence="17 18">
    <name type="scientific">Thermoanaerobacter italicus (strain DSM 9252 / Ab9)</name>
    <dbReference type="NCBI Taxonomy" id="580331"/>
    <lineage>
        <taxon>Bacteria</taxon>
        <taxon>Bacillati</taxon>
        <taxon>Bacillota</taxon>
        <taxon>Clostridia</taxon>
        <taxon>Thermoanaerobacterales</taxon>
        <taxon>Thermoanaerobacteraceae</taxon>
        <taxon>Thermoanaerobacter</taxon>
    </lineage>
</organism>
<dbReference type="EMBL" id="CP001936">
    <property type="protein sequence ID" value="ADD01584.1"/>
    <property type="molecule type" value="Genomic_DNA"/>
</dbReference>
<dbReference type="Pfam" id="PF00365">
    <property type="entry name" value="PFK"/>
    <property type="match status" value="1"/>
</dbReference>
<keyword evidence="6" id="KW-0963">Cytoplasm</keyword>
<dbReference type="eggNOG" id="COG0205">
    <property type="taxonomic scope" value="Bacteria"/>
</dbReference>
<evidence type="ECO:0000259" key="16">
    <source>
        <dbReference type="Pfam" id="PF00365"/>
    </source>
</evidence>
<evidence type="ECO:0000256" key="6">
    <source>
        <dbReference type="ARBA" id="ARBA00022490"/>
    </source>
</evidence>
<dbReference type="HOGENOM" id="CLU_020655_0_1_9"/>
<evidence type="ECO:0000256" key="3">
    <source>
        <dbReference type="ARBA" id="ARBA00004496"/>
    </source>
</evidence>
<dbReference type="UniPathway" id="UPA00109">
    <property type="reaction ID" value="UER00182"/>
</dbReference>
<gene>
    <name evidence="17" type="ordered locus">Thit_0261</name>
</gene>
<dbReference type="GO" id="GO:0070095">
    <property type="term" value="F:fructose-6-phosphate binding"/>
    <property type="evidence" value="ECO:0007669"/>
    <property type="project" value="TreeGrafter"/>
</dbReference>
<evidence type="ECO:0000313" key="17">
    <source>
        <dbReference type="EMBL" id="ADD01584.1"/>
    </source>
</evidence>
<keyword evidence="7 17" id="KW-0808">Transferase</keyword>
<keyword evidence="9" id="KW-0547">Nucleotide-binding</keyword>
<evidence type="ECO:0000256" key="14">
    <source>
        <dbReference type="ARBA" id="ARBA00038478"/>
    </source>
</evidence>
<dbReference type="GO" id="GO:0003872">
    <property type="term" value="F:6-phosphofructokinase activity"/>
    <property type="evidence" value="ECO:0007669"/>
    <property type="project" value="UniProtKB-EC"/>
</dbReference>
<name>D3T653_THEIA</name>
<dbReference type="InterPro" id="IPR022953">
    <property type="entry name" value="ATP_PFK"/>
</dbReference>
<dbReference type="InterPro" id="IPR035966">
    <property type="entry name" value="PKF_sf"/>
</dbReference>
<dbReference type="GO" id="GO:0042802">
    <property type="term" value="F:identical protein binding"/>
    <property type="evidence" value="ECO:0007669"/>
    <property type="project" value="TreeGrafter"/>
</dbReference>
<evidence type="ECO:0000256" key="7">
    <source>
        <dbReference type="ARBA" id="ARBA00022679"/>
    </source>
</evidence>
<keyword evidence="8" id="KW-0479">Metal-binding</keyword>
<keyword evidence="11" id="KW-0067">ATP-binding</keyword>
<evidence type="ECO:0000256" key="12">
    <source>
        <dbReference type="ARBA" id="ARBA00022842"/>
    </source>
</evidence>
<dbReference type="KEGG" id="tit:Thit_0261"/>
<dbReference type="Gene3D" id="3.40.50.460">
    <property type="entry name" value="Phosphofructokinase domain"/>
    <property type="match status" value="1"/>
</dbReference>
<comment type="similarity">
    <text evidence="14">Belongs to the phosphofructokinase type A (PFKA) family.</text>
</comment>
<dbReference type="PIRSF" id="PIRSF000532">
    <property type="entry name" value="ATP_PFK_prok"/>
    <property type="match status" value="1"/>
</dbReference>
<dbReference type="PANTHER" id="PTHR13697:SF4">
    <property type="entry name" value="ATP-DEPENDENT 6-PHOSPHOFRUCTOKINASE"/>
    <property type="match status" value="1"/>
</dbReference>
<dbReference type="GO" id="GO:0005945">
    <property type="term" value="C:6-phosphofructokinase complex"/>
    <property type="evidence" value="ECO:0007669"/>
    <property type="project" value="TreeGrafter"/>
</dbReference>
<evidence type="ECO:0000256" key="9">
    <source>
        <dbReference type="ARBA" id="ARBA00022741"/>
    </source>
</evidence>
<keyword evidence="12" id="KW-0460">Magnesium</keyword>
<dbReference type="Gene3D" id="3.40.50.450">
    <property type="match status" value="1"/>
</dbReference>
<evidence type="ECO:0000256" key="5">
    <source>
        <dbReference type="ARBA" id="ARBA00012055"/>
    </source>
</evidence>
<dbReference type="RefSeq" id="WP_012994417.1">
    <property type="nucleotide sequence ID" value="NC_013921.1"/>
</dbReference>
<accession>D3T653</accession>
<dbReference type="SUPFAM" id="SSF53784">
    <property type="entry name" value="Phosphofructokinase"/>
    <property type="match status" value="1"/>
</dbReference>
<sequence length="339" mass="36953">MKPIKRIAVIVSGGDAPGINSVLFGMISKNNDIEIYGFNGGYDGILNSEPIYFKDINLRQANVSGNSILQTSRSAAPRTKEGRAKIIKRLKSLGIDTLIVCGGDGSLKAAELLTEEGMPCLGIPLTIDNDIYGTEFTIGYNTAVKRVVDVLYNLHQTAHNMPGRIFMVEVFGGKSGHIALAGALAGGADIVIIPEMTRRPEDIASRIKEILKSKNDYVIIVCSESVYDTRDYIPGDQGISMEIGKKIEELIGMRVRHSVLGYFQRGGDPDPADSLLALQMGSFAIESIKNGKSGYMVGWNHHRCVLVPLSKVVSNRKELDNNLLKIALEKEMIIGNEIM</sequence>
<keyword evidence="10" id="KW-0418">Kinase</keyword>
<proteinExistence type="inferred from homology"/>
<comment type="catalytic activity">
    <reaction evidence="15">
        <text>beta-D-fructose 6-phosphate + ATP = beta-D-fructose 1,6-bisphosphate + ADP + H(+)</text>
        <dbReference type="Rhea" id="RHEA:16109"/>
        <dbReference type="ChEBI" id="CHEBI:15378"/>
        <dbReference type="ChEBI" id="CHEBI:30616"/>
        <dbReference type="ChEBI" id="CHEBI:32966"/>
        <dbReference type="ChEBI" id="CHEBI:57634"/>
        <dbReference type="ChEBI" id="CHEBI:456216"/>
        <dbReference type="EC" id="2.7.1.11"/>
    </reaction>
</comment>
<dbReference type="GO" id="GO:0005524">
    <property type="term" value="F:ATP binding"/>
    <property type="evidence" value="ECO:0007669"/>
    <property type="project" value="UniProtKB-KW"/>
</dbReference>
<dbReference type="Proteomes" id="UP000001552">
    <property type="component" value="Chromosome"/>
</dbReference>
<dbReference type="InterPro" id="IPR012003">
    <property type="entry name" value="ATP_PFK_prok-type"/>
</dbReference>
<dbReference type="PRINTS" id="PR00476">
    <property type="entry name" value="PHFRCTKINASE"/>
</dbReference>
<comment type="function">
    <text evidence="2">Catalyzes the phosphorylation of D-fructose 6-phosphate to fructose 1,6-bisphosphate by ATP, the first committing step of glycolysis.</text>
</comment>
<comment type="pathway">
    <text evidence="4">Carbohydrate degradation; glycolysis; D-glyceraldehyde 3-phosphate and glycerone phosphate from D-glucose: step 3/4.</text>
</comment>
<dbReference type="GO" id="GO:0061621">
    <property type="term" value="P:canonical glycolysis"/>
    <property type="evidence" value="ECO:0007669"/>
    <property type="project" value="TreeGrafter"/>
</dbReference>
<dbReference type="AlphaFoldDB" id="D3T653"/>
<feature type="domain" description="Phosphofructokinase" evidence="16">
    <location>
        <begin position="6"/>
        <end position="287"/>
    </location>
</feature>
<evidence type="ECO:0000313" key="18">
    <source>
        <dbReference type="Proteomes" id="UP000001552"/>
    </source>
</evidence>
<comment type="cofactor">
    <cofactor evidence="1">
        <name>Mg(2+)</name>
        <dbReference type="ChEBI" id="CHEBI:18420"/>
    </cofactor>
</comment>
<comment type="subcellular location">
    <subcellularLocation>
        <location evidence="3">Cytoplasm</location>
    </subcellularLocation>
</comment>
<dbReference type="GO" id="GO:0046872">
    <property type="term" value="F:metal ion binding"/>
    <property type="evidence" value="ECO:0007669"/>
    <property type="project" value="UniProtKB-KW"/>
</dbReference>
<keyword evidence="13" id="KW-0324">Glycolysis</keyword>
<evidence type="ECO:0000256" key="1">
    <source>
        <dbReference type="ARBA" id="ARBA00001946"/>
    </source>
</evidence>
<evidence type="ECO:0000256" key="15">
    <source>
        <dbReference type="ARBA" id="ARBA00048070"/>
    </source>
</evidence>
<dbReference type="InterPro" id="IPR000023">
    <property type="entry name" value="Phosphofructokinase_dom"/>
</dbReference>
<evidence type="ECO:0000256" key="13">
    <source>
        <dbReference type="ARBA" id="ARBA00023152"/>
    </source>
</evidence>
<protein>
    <recommendedName>
        <fullName evidence="5">6-phosphofructokinase</fullName>
        <ecNumber evidence="5">2.7.1.11</ecNumber>
    </recommendedName>
</protein>
<dbReference type="GO" id="GO:0048029">
    <property type="term" value="F:monosaccharide binding"/>
    <property type="evidence" value="ECO:0007669"/>
    <property type="project" value="TreeGrafter"/>
</dbReference>
<keyword evidence="18" id="KW-1185">Reference proteome</keyword>
<evidence type="ECO:0000256" key="11">
    <source>
        <dbReference type="ARBA" id="ARBA00022840"/>
    </source>
</evidence>
<dbReference type="GO" id="GO:0006002">
    <property type="term" value="P:fructose 6-phosphate metabolic process"/>
    <property type="evidence" value="ECO:0007669"/>
    <property type="project" value="InterPro"/>
</dbReference>
<dbReference type="EC" id="2.7.1.11" evidence="5"/>
<reference evidence="17" key="1">
    <citation type="submission" date="2010-02" db="EMBL/GenBank/DDBJ databases">
        <title>Complete sequence of Thermoanaerobacter italicus Ab9.</title>
        <authorList>
            <consortium name="US DOE Joint Genome Institute"/>
            <person name="Lucas S."/>
            <person name="Copeland A."/>
            <person name="Lapidus A."/>
            <person name="Cheng J.-F."/>
            <person name="Bruce D."/>
            <person name="Goodwin L."/>
            <person name="Pitluck S."/>
            <person name="Chertkov O."/>
            <person name="Detter J.C."/>
            <person name="Han C."/>
            <person name="Tapia R."/>
            <person name="Land M."/>
            <person name="Hauser L."/>
            <person name="Kyrpides N."/>
            <person name="Mikhailova N."/>
            <person name="Hemme C.L."/>
            <person name="Woyke T."/>
        </authorList>
    </citation>
    <scope>NUCLEOTIDE SEQUENCE [LARGE SCALE GENOMIC DNA]</scope>
    <source>
        <strain evidence="17">Ab9</strain>
    </source>
</reference>
<dbReference type="NCBIfam" id="NF002872">
    <property type="entry name" value="PRK03202.1"/>
    <property type="match status" value="1"/>
</dbReference>
<dbReference type="GO" id="GO:0016208">
    <property type="term" value="F:AMP binding"/>
    <property type="evidence" value="ECO:0007669"/>
    <property type="project" value="TreeGrafter"/>
</dbReference>
<evidence type="ECO:0000256" key="4">
    <source>
        <dbReference type="ARBA" id="ARBA00004679"/>
    </source>
</evidence>
<dbReference type="GO" id="GO:0030388">
    <property type="term" value="P:fructose 1,6-bisphosphate metabolic process"/>
    <property type="evidence" value="ECO:0007669"/>
    <property type="project" value="TreeGrafter"/>
</dbReference>
<evidence type="ECO:0000256" key="2">
    <source>
        <dbReference type="ARBA" id="ARBA00002659"/>
    </source>
</evidence>
<evidence type="ECO:0000256" key="8">
    <source>
        <dbReference type="ARBA" id="ARBA00022723"/>
    </source>
</evidence>
<dbReference type="PANTHER" id="PTHR13697">
    <property type="entry name" value="PHOSPHOFRUCTOKINASE"/>
    <property type="match status" value="1"/>
</dbReference>